<accession>A0ABN1CJ83</accession>
<proteinExistence type="predicted"/>
<dbReference type="Pfam" id="PF07561">
    <property type="entry name" value="DUF1540"/>
    <property type="match status" value="2"/>
</dbReference>
<feature type="domain" description="DUF1540" evidence="1">
    <location>
        <begin position="59"/>
        <end position="90"/>
    </location>
</feature>
<name>A0ABN1CJ83_SACER</name>
<protein>
    <recommendedName>
        <fullName evidence="1">DUF1540 domain-containing protein</fullName>
    </recommendedName>
</protein>
<dbReference type="Proteomes" id="UP001500729">
    <property type="component" value="Unassembled WGS sequence"/>
</dbReference>
<dbReference type="InterPro" id="IPR011437">
    <property type="entry name" value="DUF1540"/>
</dbReference>
<reference evidence="2 3" key="1">
    <citation type="journal article" date="2019" name="Int. J. Syst. Evol. Microbiol.">
        <title>The Global Catalogue of Microorganisms (GCM) 10K type strain sequencing project: providing services to taxonomists for standard genome sequencing and annotation.</title>
        <authorList>
            <consortium name="The Broad Institute Genomics Platform"/>
            <consortium name="The Broad Institute Genome Sequencing Center for Infectious Disease"/>
            <person name="Wu L."/>
            <person name="Ma J."/>
        </authorList>
    </citation>
    <scope>NUCLEOTIDE SEQUENCE [LARGE SCALE GENOMIC DNA]</scope>
    <source>
        <strain evidence="2 3">JCM 10303</strain>
    </source>
</reference>
<keyword evidence="3" id="KW-1185">Reference proteome</keyword>
<gene>
    <name evidence="2" type="ORF">GCM10009533_19220</name>
</gene>
<comment type="caution">
    <text evidence="2">The sequence shown here is derived from an EMBL/GenBank/DDBJ whole genome shotgun (WGS) entry which is preliminary data.</text>
</comment>
<sequence>MDMPIVNKCTADSCAYNQEHTCHALAITVGEPTHPQCDTFTTASVRGGDASATGHVGACHMGDCQHNVDLECQAPGISVGFHENTVDCLTYQPA</sequence>
<evidence type="ECO:0000259" key="1">
    <source>
        <dbReference type="Pfam" id="PF07561"/>
    </source>
</evidence>
<evidence type="ECO:0000313" key="2">
    <source>
        <dbReference type="EMBL" id="GAA0520237.1"/>
    </source>
</evidence>
<feature type="domain" description="DUF1540" evidence="1">
    <location>
        <begin position="8"/>
        <end position="40"/>
    </location>
</feature>
<evidence type="ECO:0000313" key="3">
    <source>
        <dbReference type="Proteomes" id="UP001500729"/>
    </source>
</evidence>
<dbReference type="EMBL" id="BAAAGS010000009">
    <property type="protein sequence ID" value="GAA0520237.1"/>
    <property type="molecule type" value="Genomic_DNA"/>
</dbReference>
<dbReference type="RefSeq" id="WP_011874115.1">
    <property type="nucleotide sequence ID" value="NZ_BAAAGS010000009.1"/>
</dbReference>
<organism evidence="2 3">
    <name type="scientific">Saccharopolyspora erythraea</name>
    <name type="common">Streptomyces erythraeus</name>
    <dbReference type="NCBI Taxonomy" id="1836"/>
    <lineage>
        <taxon>Bacteria</taxon>
        <taxon>Bacillati</taxon>
        <taxon>Actinomycetota</taxon>
        <taxon>Actinomycetes</taxon>
        <taxon>Pseudonocardiales</taxon>
        <taxon>Pseudonocardiaceae</taxon>
        <taxon>Saccharopolyspora</taxon>
    </lineage>
</organism>